<dbReference type="RefSeq" id="WP_204660620.1">
    <property type="nucleotide sequence ID" value="NZ_CP056775.1"/>
</dbReference>
<proteinExistence type="predicted"/>
<dbReference type="PANTHER" id="PTHR30348:SF4">
    <property type="entry name" value="DUF72 DOMAIN-CONTAINING PROTEIN"/>
    <property type="match status" value="1"/>
</dbReference>
<protein>
    <submittedName>
        <fullName evidence="1">DUF72 domain-containing protein</fullName>
    </submittedName>
</protein>
<dbReference type="Gene3D" id="3.20.20.410">
    <property type="entry name" value="Protein of unknown function UPF0759"/>
    <property type="match status" value="1"/>
</dbReference>
<name>A0ABX7I2T0_9BACT</name>
<sequence length="258" mass="30087">MQETASQNFYAGTSGLVLPVPNKQFYPEEFKNKSRLTYYASMFNSIEINSSFYKIPLASTVRNWATQVPDNFRFTFKLWRDITHQKGLIFNPDDVLRFMDVINQIGPKKGCLLVQFPPSLKAIMQPRLEVLLQTLAEGDPRKEWNMALEFRHDSWYTDATYELLDHFGAGIVLHDKPGSAPEMPDEWTRFRYLRFHGPKGDYRGQYEDDFLYEFAERIREWTQEDLTVYAYFNNTMGEAMKNLNLLNAAVSSGEEDPV</sequence>
<gene>
    <name evidence="1" type="ORF">HWI92_02450</name>
</gene>
<dbReference type="InterPro" id="IPR002763">
    <property type="entry name" value="DUF72"/>
</dbReference>
<accession>A0ABX7I2T0</accession>
<keyword evidence="2" id="KW-1185">Reference proteome</keyword>
<reference evidence="1 2" key="1">
    <citation type="submission" date="2020-06" db="EMBL/GenBank/DDBJ databases">
        <title>Dyadobacter sandarakinus sp. nov., isolated from the soil of the Arctic Yellow River Station.</title>
        <authorList>
            <person name="Zhang Y."/>
            <person name="Peng F."/>
        </authorList>
    </citation>
    <scope>NUCLEOTIDE SEQUENCE [LARGE SCALE GENOMIC DNA]</scope>
    <source>
        <strain evidence="1 2">Q3-56</strain>
    </source>
</reference>
<dbReference type="PANTHER" id="PTHR30348">
    <property type="entry name" value="UNCHARACTERIZED PROTEIN YECE"/>
    <property type="match status" value="1"/>
</dbReference>
<evidence type="ECO:0000313" key="2">
    <source>
        <dbReference type="Proteomes" id="UP000612680"/>
    </source>
</evidence>
<dbReference type="EMBL" id="CP056775">
    <property type="protein sequence ID" value="QRQ99856.1"/>
    <property type="molecule type" value="Genomic_DNA"/>
</dbReference>
<dbReference type="Pfam" id="PF01904">
    <property type="entry name" value="DUF72"/>
    <property type="match status" value="1"/>
</dbReference>
<dbReference type="InterPro" id="IPR036520">
    <property type="entry name" value="UPF0759_sf"/>
</dbReference>
<dbReference type="Proteomes" id="UP000612680">
    <property type="component" value="Chromosome"/>
</dbReference>
<evidence type="ECO:0000313" key="1">
    <source>
        <dbReference type="EMBL" id="QRQ99856.1"/>
    </source>
</evidence>
<organism evidence="1 2">
    <name type="scientific">Dyadobacter sandarakinus</name>
    <dbReference type="NCBI Taxonomy" id="2747268"/>
    <lineage>
        <taxon>Bacteria</taxon>
        <taxon>Pseudomonadati</taxon>
        <taxon>Bacteroidota</taxon>
        <taxon>Cytophagia</taxon>
        <taxon>Cytophagales</taxon>
        <taxon>Spirosomataceae</taxon>
        <taxon>Dyadobacter</taxon>
    </lineage>
</organism>
<dbReference type="SUPFAM" id="SSF117396">
    <property type="entry name" value="TM1631-like"/>
    <property type="match status" value="1"/>
</dbReference>